<evidence type="ECO:0008006" key="4">
    <source>
        <dbReference type="Google" id="ProtNLM"/>
    </source>
</evidence>
<dbReference type="Proteomes" id="UP000636004">
    <property type="component" value="Unassembled WGS sequence"/>
</dbReference>
<feature type="transmembrane region" description="Helical" evidence="1">
    <location>
        <begin position="9"/>
        <end position="29"/>
    </location>
</feature>
<keyword evidence="1" id="KW-1133">Transmembrane helix</keyword>
<dbReference type="Pfam" id="PF04367">
    <property type="entry name" value="DUF502"/>
    <property type="match status" value="1"/>
</dbReference>
<feature type="transmembrane region" description="Helical" evidence="1">
    <location>
        <begin position="49"/>
        <end position="73"/>
    </location>
</feature>
<evidence type="ECO:0000256" key="1">
    <source>
        <dbReference type="SAM" id="Phobius"/>
    </source>
</evidence>
<reference evidence="2" key="1">
    <citation type="journal article" date="2014" name="Int. J. Syst. Evol. Microbiol.">
        <title>Complete genome sequence of Corynebacterium casei LMG S-19264T (=DSM 44701T), isolated from a smear-ripened cheese.</title>
        <authorList>
            <consortium name="US DOE Joint Genome Institute (JGI-PGF)"/>
            <person name="Walter F."/>
            <person name="Albersmeier A."/>
            <person name="Kalinowski J."/>
            <person name="Ruckert C."/>
        </authorList>
    </citation>
    <scope>NUCLEOTIDE SEQUENCE</scope>
    <source>
        <strain evidence="2">KCTC 12710</strain>
    </source>
</reference>
<proteinExistence type="predicted"/>
<keyword evidence="1" id="KW-0812">Transmembrane</keyword>
<keyword evidence="1" id="KW-0472">Membrane</keyword>
<dbReference type="AlphaFoldDB" id="A0A918QTM3"/>
<name>A0A918QTM3_9FLAO</name>
<comment type="caution">
    <text evidence="2">The sequence shown here is derived from an EMBL/GenBank/DDBJ whole genome shotgun (WGS) entry which is preliminary data.</text>
</comment>
<gene>
    <name evidence="2" type="ORF">GCM10007028_03610</name>
</gene>
<dbReference type="EMBL" id="BMWZ01000001">
    <property type="protein sequence ID" value="GGZ69800.1"/>
    <property type="molecule type" value="Genomic_DNA"/>
</dbReference>
<reference evidence="2" key="2">
    <citation type="submission" date="2020-09" db="EMBL/GenBank/DDBJ databases">
        <authorList>
            <person name="Sun Q."/>
            <person name="Kim S."/>
        </authorList>
    </citation>
    <scope>NUCLEOTIDE SEQUENCE</scope>
    <source>
        <strain evidence="2">KCTC 12710</strain>
    </source>
</reference>
<dbReference type="RefSeq" id="WP_189358895.1">
    <property type="nucleotide sequence ID" value="NZ_BMWZ01000001.1"/>
</dbReference>
<evidence type="ECO:0000313" key="3">
    <source>
        <dbReference type="Proteomes" id="UP000636004"/>
    </source>
</evidence>
<accession>A0A918QTM3</accession>
<sequence length="191" mass="20922">MIKYLRNTVIAGVLFLIPIIVLVIIGAKFYEFLVLLATPMDKLIPLDSIGGIAVANILVVLLLLVICFLAGILSTGKIMKKTQKGIENKILVKLPGYPILKGFMDSMSTTKKASENFIPVLVAFDDSEQLCFEIEETTNNKVVVYVPGAPNPWSGAVLYMDKSRVKRLKVNISEAIENIQGLGLGTENLIK</sequence>
<organism evidence="2 3">
    <name type="scientific">Algibacter mikhailovii</name>
    <dbReference type="NCBI Taxonomy" id="425498"/>
    <lineage>
        <taxon>Bacteria</taxon>
        <taxon>Pseudomonadati</taxon>
        <taxon>Bacteroidota</taxon>
        <taxon>Flavobacteriia</taxon>
        <taxon>Flavobacteriales</taxon>
        <taxon>Flavobacteriaceae</taxon>
        <taxon>Algibacter</taxon>
    </lineage>
</organism>
<keyword evidence="3" id="KW-1185">Reference proteome</keyword>
<protein>
    <recommendedName>
        <fullName evidence="4">DUF502 domain-containing protein</fullName>
    </recommendedName>
</protein>
<dbReference type="InterPro" id="IPR007462">
    <property type="entry name" value="COV1-like"/>
</dbReference>
<evidence type="ECO:0000313" key="2">
    <source>
        <dbReference type="EMBL" id="GGZ69800.1"/>
    </source>
</evidence>